<dbReference type="Proteomes" id="UP000199424">
    <property type="component" value="Unassembled WGS sequence"/>
</dbReference>
<dbReference type="PROSITE" id="PS51257">
    <property type="entry name" value="PROKAR_LIPOPROTEIN"/>
    <property type="match status" value="1"/>
</dbReference>
<evidence type="ECO:0000256" key="1">
    <source>
        <dbReference type="SAM" id="MobiDB-lite"/>
    </source>
</evidence>
<evidence type="ECO:0000313" key="4">
    <source>
        <dbReference type="Proteomes" id="UP000199424"/>
    </source>
</evidence>
<organism evidence="3 4">
    <name type="scientific">Pseudidiomarina maritima</name>
    <dbReference type="NCBI Taxonomy" id="519453"/>
    <lineage>
        <taxon>Bacteria</taxon>
        <taxon>Pseudomonadati</taxon>
        <taxon>Pseudomonadota</taxon>
        <taxon>Gammaproteobacteria</taxon>
        <taxon>Alteromonadales</taxon>
        <taxon>Idiomarinaceae</taxon>
        <taxon>Pseudidiomarina</taxon>
    </lineage>
</organism>
<gene>
    <name evidence="3" type="ORF">SAMN04488070_1734</name>
</gene>
<feature type="compositionally biased region" description="Polar residues" evidence="1">
    <location>
        <begin position="26"/>
        <end position="40"/>
    </location>
</feature>
<accession>A0A1I6HFS9</accession>
<keyword evidence="4" id="KW-1185">Reference proteome</keyword>
<evidence type="ECO:0000256" key="2">
    <source>
        <dbReference type="SAM" id="SignalP"/>
    </source>
</evidence>
<protein>
    <submittedName>
        <fullName evidence="3">Uncharacterized protein</fullName>
    </submittedName>
</protein>
<feature type="chain" id="PRO_5011488004" evidence="2">
    <location>
        <begin position="24"/>
        <end position="62"/>
    </location>
</feature>
<reference evidence="4" key="1">
    <citation type="submission" date="2016-10" db="EMBL/GenBank/DDBJ databases">
        <authorList>
            <person name="Varghese N."/>
            <person name="Submissions S."/>
        </authorList>
    </citation>
    <scope>NUCLEOTIDE SEQUENCE [LARGE SCALE GENOMIC DNA]</scope>
    <source>
        <strain evidence="4">CGMCC 1.7285</strain>
    </source>
</reference>
<keyword evidence="2" id="KW-0732">Signal</keyword>
<proteinExistence type="predicted"/>
<feature type="region of interest" description="Disordered" evidence="1">
    <location>
        <begin position="26"/>
        <end position="51"/>
    </location>
</feature>
<dbReference type="EMBL" id="FOYU01000003">
    <property type="protein sequence ID" value="SFR53309.1"/>
    <property type="molecule type" value="Genomic_DNA"/>
</dbReference>
<evidence type="ECO:0000313" key="3">
    <source>
        <dbReference type="EMBL" id="SFR53309.1"/>
    </source>
</evidence>
<feature type="signal peptide" evidence="2">
    <location>
        <begin position="1"/>
        <end position="23"/>
    </location>
</feature>
<dbReference type="AlphaFoldDB" id="A0A1I6HFS9"/>
<sequence>MYKFLLGLIMSTMVILVACSPQEQETFTQSPRGQEPSTATVKHHAGAPSSQRVQAELPVFQL</sequence>
<name>A0A1I6HFS9_9GAMM</name>